<name>A0ABV9ZPS1_9ACTN</name>
<dbReference type="RefSeq" id="WP_382035940.1">
    <property type="nucleotide sequence ID" value="NZ_JBHSKJ010000001.1"/>
</dbReference>
<gene>
    <name evidence="2" type="ORF">ACFPP6_01175</name>
</gene>
<feature type="region of interest" description="Disordered" evidence="1">
    <location>
        <begin position="193"/>
        <end position="222"/>
    </location>
</feature>
<evidence type="ECO:0000256" key="1">
    <source>
        <dbReference type="SAM" id="MobiDB-lite"/>
    </source>
</evidence>
<evidence type="ECO:0000313" key="3">
    <source>
        <dbReference type="Proteomes" id="UP001596222"/>
    </source>
</evidence>
<feature type="region of interest" description="Disordered" evidence="1">
    <location>
        <begin position="51"/>
        <end position="98"/>
    </location>
</feature>
<keyword evidence="3" id="KW-1185">Reference proteome</keyword>
<accession>A0ABV9ZPS1</accession>
<proteinExistence type="predicted"/>
<sequence length="222" mass="23652">MRQELGGGLGGRLGELHEELRDLRRTLTEVREDVAETRRENEALRQELRAACREAGEDPAGPRNTVRARRPDPVPAADPGVEAGTAVEPEDGGKTPEKRLEKAAGIGAAELVCHRDTWAFIVEQATRNAHFRVPGEVLAGEDGQARVIVSGRSLMAILTALDAVVHQGPGGDPGDCALARKFSERIGKVVDTVGPDDRQGAGPGQAARGRTVIVIDDRPGRS</sequence>
<dbReference type="EMBL" id="JBHSKJ010000001">
    <property type="protein sequence ID" value="MFC5143317.1"/>
    <property type="molecule type" value="Genomic_DNA"/>
</dbReference>
<evidence type="ECO:0000313" key="2">
    <source>
        <dbReference type="EMBL" id="MFC5143317.1"/>
    </source>
</evidence>
<organism evidence="2 3">
    <name type="scientific">Streptomyces aureoversilis</name>
    <dbReference type="NCBI Taxonomy" id="67277"/>
    <lineage>
        <taxon>Bacteria</taxon>
        <taxon>Bacillati</taxon>
        <taxon>Actinomycetota</taxon>
        <taxon>Actinomycetes</taxon>
        <taxon>Kitasatosporales</taxon>
        <taxon>Streptomycetaceae</taxon>
        <taxon>Streptomyces</taxon>
    </lineage>
</organism>
<reference evidence="3" key="1">
    <citation type="journal article" date="2019" name="Int. J. Syst. Evol. Microbiol.">
        <title>The Global Catalogue of Microorganisms (GCM) 10K type strain sequencing project: providing services to taxonomists for standard genome sequencing and annotation.</title>
        <authorList>
            <consortium name="The Broad Institute Genomics Platform"/>
            <consortium name="The Broad Institute Genome Sequencing Center for Infectious Disease"/>
            <person name="Wu L."/>
            <person name="Ma J."/>
        </authorList>
    </citation>
    <scope>NUCLEOTIDE SEQUENCE [LARGE SCALE GENOMIC DNA]</scope>
    <source>
        <strain evidence="3">CGMCC 4.1641</strain>
    </source>
</reference>
<dbReference type="Proteomes" id="UP001596222">
    <property type="component" value="Unassembled WGS sequence"/>
</dbReference>
<comment type="caution">
    <text evidence="2">The sequence shown here is derived from an EMBL/GenBank/DDBJ whole genome shotgun (WGS) entry which is preliminary data.</text>
</comment>
<protein>
    <submittedName>
        <fullName evidence="2">Uncharacterized protein</fullName>
    </submittedName>
</protein>